<dbReference type="AlphaFoldDB" id="A0A0D2K903"/>
<evidence type="ECO:0000313" key="1">
    <source>
        <dbReference type="EMBL" id="KIX99689.1"/>
    </source>
</evidence>
<protein>
    <submittedName>
        <fullName evidence="1">Uncharacterized protein</fullName>
    </submittedName>
</protein>
<name>A0A0D2K903_9EURO</name>
<dbReference type="OrthoDB" id="5429770at2759"/>
<evidence type="ECO:0000313" key="2">
    <source>
        <dbReference type="Proteomes" id="UP000053411"/>
    </source>
</evidence>
<accession>A0A0D2K903</accession>
<dbReference type="VEuPathDB" id="FungiDB:Z520_04324"/>
<dbReference type="GeneID" id="27710070"/>
<organism evidence="1 2">
    <name type="scientific">Fonsecaea multimorphosa CBS 102226</name>
    <dbReference type="NCBI Taxonomy" id="1442371"/>
    <lineage>
        <taxon>Eukaryota</taxon>
        <taxon>Fungi</taxon>
        <taxon>Dikarya</taxon>
        <taxon>Ascomycota</taxon>
        <taxon>Pezizomycotina</taxon>
        <taxon>Eurotiomycetes</taxon>
        <taxon>Chaetothyriomycetidae</taxon>
        <taxon>Chaetothyriales</taxon>
        <taxon>Herpotrichiellaceae</taxon>
        <taxon>Fonsecaea</taxon>
    </lineage>
</organism>
<dbReference type="EMBL" id="KN848068">
    <property type="protein sequence ID" value="KIX99689.1"/>
    <property type="molecule type" value="Genomic_DNA"/>
</dbReference>
<dbReference type="Proteomes" id="UP000053411">
    <property type="component" value="Unassembled WGS sequence"/>
</dbReference>
<dbReference type="RefSeq" id="XP_016633812.1">
    <property type="nucleotide sequence ID" value="XM_016774832.1"/>
</dbReference>
<proteinExistence type="predicted"/>
<sequence>MGLMRIGLNEWIFCAFEHDLQGVIVDERQPETPLYARWGELRKQALAFSMRARGLIWPLATAAESEVCPTAAKLYIIDRLKELAYMHELDQAREAAMMLEEGIPLRDW</sequence>
<gene>
    <name evidence="1" type="ORF">Z520_04324</name>
</gene>
<reference evidence="1 2" key="1">
    <citation type="submission" date="2015-01" db="EMBL/GenBank/DDBJ databases">
        <title>The Genome Sequence of Fonsecaea multimorphosa CBS 102226.</title>
        <authorList>
            <consortium name="The Broad Institute Genomics Platform"/>
            <person name="Cuomo C."/>
            <person name="de Hoog S."/>
            <person name="Gorbushina A."/>
            <person name="Stielow B."/>
            <person name="Teixiera M."/>
            <person name="Abouelleil A."/>
            <person name="Chapman S.B."/>
            <person name="Priest M."/>
            <person name="Young S.K."/>
            <person name="Wortman J."/>
            <person name="Nusbaum C."/>
            <person name="Birren B."/>
        </authorList>
    </citation>
    <scope>NUCLEOTIDE SEQUENCE [LARGE SCALE GENOMIC DNA]</scope>
    <source>
        <strain evidence="1 2">CBS 102226</strain>
    </source>
</reference>
<keyword evidence="2" id="KW-1185">Reference proteome</keyword>